<organism evidence="10 11">
    <name type="scientific">Vibrio xiamenensis</name>
    <dbReference type="NCBI Taxonomy" id="861298"/>
    <lineage>
        <taxon>Bacteria</taxon>
        <taxon>Pseudomonadati</taxon>
        <taxon>Pseudomonadota</taxon>
        <taxon>Gammaproteobacteria</taxon>
        <taxon>Vibrionales</taxon>
        <taxon>Vibrionaceae</taxon>
        <taxon>Vibrio</taxon>
    </lineage>
</organism>
<sequence length="268" mass="30168">MIANSMQHTIGCASDKSAIRQAFSKAANTYDQHAEFQRQVGHLLLEKLPCNLSGKVIVDLGCGTGYFSQQLLARGAEVICVDISPQMLLKAQQRCGNANIHYVCMDAESLCLPAKSVDYVFSSLALQWCHRLETPFAQIRRVLKPNGQALFATLMEGSLHELKTAWRKVDQYQHVNHFHSHIQVKIALAQAECERYHLNWPNITMWYPSAFELMRDLKGIGANHVSGRASGLTGRRTLLELEQAYQEVRNDKGLLPATYHLCLGVIYR</sequence>
<dbReference type="STRING" id="861298.SAMN04488136_10286"/>
<dbReference type="HAMAP" id="MF_00835">
    <property type="entry name" value="BioC"/>
    <property type="match status" value="1"/>
</dbReference>
<comment type="function">
    <text evidence="8">Converts the free carboxyl group of a malonyl-thioester to its methyl ester by transfer of a methyl group from S-adenosyl-L-methionine (SAM). It allows to synthesize pimeloyl-ACP via the fatty acid synthetic pathway.</text>
</comment>
<dbReference type="Pfam" id="PF08241">
    <property type="entry name" value="Methyltransf_11"/>
    <property type="match status" value="1"/>
</dbReference>
<feature type="domain" description="Methyltransferase type 11" evidence="9">
    <location>
        <begin position="58"/>
        <end position="151"/>
    </location>
</feature>
<dbReference type="Gene3D" id="3.40.50.150">
    <property type="entry name" value="Vaccinia Virus protein VP39"/>
    <property type="match status" value="1"/>
</dbReference>
<dbReference type="EMBL" id="FNDD01000002">
    <property type="protein sequence ID" value="SDG73759.1"/>
    <property type="molecule type" value="Genomic_DNA"/>
</dbReference>
<keyword evidence="7 8" id="KW-0093">Biotin biosynthesis</keyword>
<comment type="similarity">
    <text evidence="8">Belongs to the methyltransferase superfamily.</text>
</comment>
<evidence type="ECO:0000259" key="9">
    <source>
        <dbReference type="Pfam" id="PF08241"/>
    </source>
</evidence>
<dbReference type="EC" id="2.1.1.197" evidence="3 8"/>
<dbReference type="CDD" id="cd02440">
    <property type="entry name" value="AdoMet_MTases"/>
    <property type="match status" value="1"/>
</dbReference>
<dbReference type="InterPro" id="IPR029063">
    <property type="entry name" value="SAM-dependent_MTases_sf"/>
</dbReference>
<evidence type="ECO:0000256" key="4">
    <source>
        <dbReference type="ARBA" id="ARBA00022603"/>
    </source>
</evidence>
<name>A0A1G7WPB1_9VIBR</name>
<dbReference type="NCBIfam" id="TIGR02072">
    <property type="entry name" value="BioC"/>
    <property type="match status" value="1"/>
</dbReference>
<dbReference type="GO" id="GO:0010340">
    <property type="term" value="F:carboxyl-O-methyltransferase activity"/>
    <property type="evidence" value="ECO:0007669"/>
    <property type="project" value="UniProtKB-UniRule"/>
</dbReference>
<dbReference type="GO" id="GO:0032259">
    <property type="term" value="P:methylation"/>
    <property type="evidence" value="ECO:0007669"/>
    <property type="project" value="UniProtKB-KW"/>
</dbReference>
<evidence type="ECO:0000256" key="2">
    <source>
        <dbReference type="ARBA" id="ARBA00004746"/>
    </source>
</evidence>
<gene>
    <name evidence="8" type="primary">bioC</name>
    <name evidence="10" type="ORF">SAMN04488136_10286</name>
</gene>
<comment type="catalytic activity">
    <reaction evidence="1 8">
        <text>malonyl-[ACP] + S-adenosyl-L-methionine = malonyl-[ACP] methyl ester + S-adenosyl-L-homocysteine</text>
        <dbReference type="Rhea" id="RHEA:17105"/>
        <dbReference type="Rhea" id="RHEA-COMP:9623"/>
        <dbReference type="Rhea" id="RHEA-COMP:9954"/>
        <dbReference type="ChEBI" id="CHEBI:57856"/>
        <dbReference type="ChEBI" id="CHEBI:59789"/>
        <dbReference type="ChEBI" id="CHEBI:78449"/>
        <dbReference type="ChEBI" id="CHEBI:78845"/>
        <dbReference type="EC" id="2.1.1.197"/>
    </reaction>
</comment>
<evidence type="ECO:0000256" key="1">
    <source>
        <dbReference type="ARBA" id="ARBA00000852"/>
    </source>
</evidence>
<dbReference type="GO" id="GO:0008757">
    <property type="term" value="F:S-adenosylmethionine-dependent methyltransferase activity"/>
    <property type="evidence" value="ECO:0007669"/>
    <property type="project" value="InterPro"/>
</dbReference>
<keyword evidence="6 8" id="KW-0949">S-adenosyl-L-methionine</keyword>
<dbReference type="RefSeq" id="WP_245696542.1">
    <property type="nucleotide sequence ID" value="NZ_FNDD01000002.1"/>
</dbReference>
<dbReference type="InterPro" id="IPR011814">
    <property type="entry name" value="BioC"/>
</dbReference>
<comment type="pathway">
    <text evidence="2 8">Cofactor biosynthesis; biotin biosynthesis.</text>
</comment>
<dbReference type="Proteomes" id="UP000198854">
    <property type="component" value="Unassembled WGS sequence"/>
</dbReference>
<keyword evidence="4 8" id="KW-0489">Methyltransferase</keyword>
<dbReference type="GO" id="GO:0009102">
    <property type="term" value="P:biotin biosynthetic process"/>
    <property type="evidence" value="ECO:0007669"/>
    <property type="project" value="UniProtKB-UniRule"/>
</dbReference>
<keyword evidence="5 8" id="KW-0808">Transferase</keyword>
<dbReference type="AlphaFoldDB" id="A0A1G7WPB1"/>
<evidence type="ECO:0000256" key="8">
    <source>
        <dbReference type="HAMAP-Rule" id="MF_00835"/>
    </source>
</evidence>
<evidence type="ECO:0000313" key="11">
    <source>
        <dbReference type="Proteomes" id="UP000198854"/>
    </source>
</evidence>
<evidence type="ECO:0000256" key="7">
    <source>
        <dbReference type="ARBA" id="ARBA00022756"/>
    </source>
</evidence>
<keyword evidence="11" id="KW-1185">Reference proteome</keyword>
<proteinExistence type="inferred from homology"/>
<dbReference type="SUPFAM" id="SSF53335">
    <property type="entry name" value="S-adenosyl-L-methionine-dependent methyltransferases"/>
    <property type="match status" value="1"/>
</dbReference>
<evidence type="ECO:0000256" key="5">
    <source>
        <dbReference type="ARBA" id="ARBA00022679"/>
    </source>
</evidence>
<evidence type="ECO:0000256" key="6">
    <source>
        <dbReference type="ARBA" id="ARBA00022691"/>
    </source>
</evidence>
<reference evidence="10 11" key="1">
    <citation type="submission" date="2016-10" db="EMBL/GenBank/DDBJ databases">
        <authorList>
            <person name="de Groot N.N."/>
        </authorList>
    </citation>
    <scope>NUCLEOTIDE SEQUENCE [LARGE SCALE GENOMIC DNA]</scope>
    <source>
        <strain evidence="10 11">CGMCC 1.10228</strain>
    </source>
</reference>
<dbReference type="PANTHER" id="PTHR13090">
    <property type="entry name" value="ARGININE-HYDROXYLASE NDUFAF5, MITOCHONDRIAL"/>
    <property type="match status" value="1"/>
</dbReference>
<accession>A0A1G7WPB1</accession>
<dbReference type="PANTHER" id="PTHR13090:SF1">
    <property type="entry name" value="ARGININE-HYDROXYLASE NDUFAF5, MITOCHONDRIAL"/>
    <property type="match status" value="1"/>
</dbReference>
<dbReference type="UniPathway" id="UPA00078"/>
<evidence type="ECO:0000256" key="3">
    <source>
        <dbReference type="ARBA" id="ARBA00012327"/>
    </source>
</evidence>
<evidence type="ECO:0000313" key="10">
    <source>
        <dbReference type="EMBL" id="SDG73759.1"/>
    </source>
</evidence>
<dbReference type="InterPro" id="IPR013216">
    <property type="entry name" value="Methyltransf_11"/>
</dbReference>
<dbReference type="GO" id="GO:0102130">
    <property type="term" value="F:malonyl-CoA methyltransferase activity"/>
    <property type="evidence" value="ECO:0007669"/>
    <property type="project" value="UniProtKB-EC"/>
</dbReference>
<protein>
    <recommendedName>
        <fullName evidence="3 8">Malonyl-[acyl-carrier protein] O-methyltransferase</fullName>
        <shortName evidence="8">Malonyl-ACP O-methyltransferase</shortName>
        <ecNumber evidence="3 8">2.1.1.197</ecNumber>
    </recommendedName>
    <alternativeName>
        <fullName evidence="8">Biotin synthesis protein BioC</fullName>
    </alternativeName>
</protein>
<dbReference type="InterPro" id="IPR050602">
    <property type="entry name" value="Malonyl-ACP_OMT"/>
</dbReference>